<keyword evidence="1" id="KW-0175">Coiled coil</keyword>
<reference evidence="3" key="1">
    <citation type="submission" date="2021-01" db="EMBL/GenBank/DDBJ databases">
        <authorList>
            <person name="Corre E."/>
            <person name="Pelletier E."/>
            <person name="Niang G."/>
            <person name="Scheremetjew M."/>
            <person name="Finn R."/>
            <person name="Kale V."/>
            <person name="Holt S."/>
            <person name="Cochrane G."/>
            <person name="Meng A."/>
            <person name="Brown T."/>
            <person name="Cohen L."/>
        </authorList>
    </citation>
    <scope>NUCLEOTIDE SEQUENCE</scope>
    <source>
        <strain evidence="3">CCMP127</strain>
    </source>
</reference>
<dbReference type="EMBL" id="HBIM01001304">
    <property type="protein sequence ID" value="CAE0402885.1"/>
    <property type="molecule type" value="Transcribed_RNA"/>
</dbReference>
<evidence type="ECO:0000256" key="1">
    <source>
        <dbReference type="SAM" id="Coils"/>
    </source>
</evidence>
<feature type="coiled-coil region" evidence="1">
    <location>
        <begin position="225"/>
        <end position="290"/>
    </location>
</feature>
<accession>A0A7S3P065</accession>
<evidence type="ECO:0000256" key="2">
    <source>
        <dbReference type="SAM" id="MobiDB-lite"/>
    </source>
</evidence>
<name>A0A7S3P065_9STRA</name>
<sequence length="326" mass="38640">MVEVDEFYPVMTGTMNDVKVPTKPLLTEPLKDFQEDSTAEVSDSEYRDDDDELNELALYFSGFHEYYMRKDLNEYLVPVIFEDGMDFQECEQYYASLKSQESIGRPSLRTRLQRKSSLRELQQIIANDSPSCLRRQPRYKSKIDLEKAKVRRCSFNGTAPVAAERPCLQRSNSQRDVKESKPGVSFDEYVQVWTVFKAYEYPQDIRRAMWMSRDEMKHCMQRAVAEKVAERRRQLIRKQEQEKKEEETRMLEETKRHTEEELILAEEERMRAEERALAEERAFLAEEEKKDQVQRQNSDNCVVAECQHTAMQIDEISEHITERLEI</sequence>
<feature type="compositionally biased region" description="Acidic residues" evidence="2">
    <location>
        <begin position="35"/>
        <end position="48"/>
    </location>
</feature>
<feature type="region of interest" description="Disordered" evidence="2">
    <location>
        <begin position="29"/>
        <end position="48"/>
    </location>
</feature>
<gene>
    <name evidence="3" type="ORF">ACOF00016_LOCUS1132</name>
</gene>
<proteinExistence type="predicted"/>
<protein>
    <submittedName>
        <fullName evidence="3">Uncharacterized protein</fullName>
    </submittedName>
</protein>
<evidence type="ECO:0000313" key="3">
    <source>
        <dbReference type="EMBL" id="CAE0402885.1"/>
    </source>
</evidence>
<organism evidence="3">
    <name type="scientific">Amphora coffeiformis</name>
    <dbReference type="NCBI Taxonomy" id="265554"/>
    <lineage>
        <taxon>Eukaryota</taxon>
        <taxon>Sar</taxon>
        <taxon>Stramenopiles</taxon>
        <taxon>Ochrophyta</taxon>
        <taxon>Bacillariophyta</taxon>
        <taxon>Bacillariophyceae</taxon>
        <taxon>Bacillariophycidae</taxon>
        <taxon>Thalassiophysales</taxon>
        <taxon>Catenulaceae</taxon>
        <taxon>Amphora</taxon>
    </lineage>
</organism>
<dbReference type="AlphaFoldDB" id="A0A7S3P065"/>